<dbReference type="Proteomes" id="UP000008366">
    <property type="component" value="Unassembled WGS sequence"/>
</dbReference>
<dbReference type="EMBL" id="BAHD01000056">
    <property type="protein sequence ID" value="GAB97078.1"/>
    <property type="molecule type" value="Genomic_DNA"/>
</dbReference>
<gene>
    <name evidence="2" type="ORF">KILIM_056_00020</name>
</gene>
<evidence type="ECO:0000256" key="1">
    <source>
        <dbReference type="SAM" id="MobiDB-lite"/>
    </source>
</evidence>
<proteinExistence type="predicted"/>
<comment type="caution">
    <text evidence="2">The sequence shown here is derived from an EMBL/GenBank/DDBJ whole genome shotgun (WGS) entry which is preliminary data.</text>
</comment>
<dbReference type="eggNOG" id="ENOG5031QXX">
    <property type="taxonomic scope" value="Bacteria"/>
</dbReference>
<evidence type="ECO:0000313" key="3">
    <source>
        <dbReference type="Proteomes" id="UP000008366"/>
    </source>
</evidence>
<evidence type="ECO:0000313" key="2">
    <source>
        <dbReference type="EMBL" id="GAB97078.1"/>
    </source>
</evidence>
<feature type="region of interest" description="Disordered" evidence="1">
    <location>
        <begin position="94"/>
        <end position="113"/>
    </location>
</feature>
<reference evidence="2 3" key="1">
    <citation type="submission" date="2012-08" db="EMBL/GenBank/DDBJ databases">
        <title>Whole genome shotgun sequence of Kineosphaera limosa NBRC 100340.</title>
        <authorList>
            <person name="Yoshida I."/>
            <person name="Isaki S."/>
            <person name="Hosoyama A."/>
            <person name="Tsuchikane K."/>
            <person name="Katsumata H."/>
            <person name="Ando Y."/>
            <person name="Ohji S."/>
            <person name="Hamada M."/>
            <person name="Tamura T."/>
            <person name="Yamazoe A."/>
            <person name="Yamazaki S."/>
            <person name="Fujita N."/>
        </authorList>
    </citation>
    <scope>NUCLEOTIDE SEQUENCE [LARGE SCALE GENOMIC DNA]</scope>
    <source>
        <strain evidence="2 3">NBRC 100340</strain>
    </source>
</reference>
<dbReference type="RefSeq" id="WP_006593610.1">
    <property type="nucleotide sequence ID" value="NZ_BAHD01000056.1"/>
</dbReference>
<sequence length="290" mass="31174">MRILIMDSGRGIRGEKVALWRERLGLEPDDDVALLSWYPPAEPLPVVAHLVAGPALHLGREPRRVPTLAEAGLLPGDALSDAAAAVAAGADARDADDPWAGAADGDGSGEMYGDEISEQYAEPDSLAIIDADVEDELAEQDTLAQSAETEAAAAMESAARVAHLPKQHPQRLAHGVRWRTNRVRLQVRGGYRRGRARARAAHRRGAQWPSQALRSLLRLRGSGIANEFALSVSRSRAAAEIFAGADVVVPVDDLSSRSAWILARRVEGPDVVVTFHAAARRIAQVRLRAQ</sequence>
<organism evidence="2 3">
    <name type="scientific">Kineosphaera limosa NBRC 100340</name>
    <dbReference type="NCBI Taxonomy" id="1184609"/>
    <lineage>
        <taxon>Bacteria</taxon>
        <taxon>Bacillati</taxon>
        <taxon>Actinomycetota</taxon>
        <taxon>Actinomycetes</taxon>
        <taxon>Micrococcales</taxon>
        <taxon>Dermatophilaceae</taxon>
        <taxon>Kineosphaera</taxon>
    </lineage>
</organism>
<keyword evidence="3" id="KW-1185">Reference proteome</keyword>
<dbReference type="OrthoDB" id="5144223at2"/>
<name>K6VLI1_9MICO</name>
<accession>K6VLI1</accession>
<protein>
    <submittedName>
        <fullName evidence="2">Uncharacterized protein</fullName>
    </submittedName>
</protein>
<dbReference type="AlphaFoldDB" id="K6VLI1"/>